<evidence type="ECO:0000256" key="1">
    <source>
        <dbReference type="ARBA" id="ARBA00022723"/>
    </source>
</evidence>
<protein>
    <submittedName>
        <fullName evidence="4">Phosphoserine phosphatase</fullName>
        <ecNumber evidence="4">3.1.3.3</ecNumber>
    </submittedName>
</protein>
<proteinExistence type="predicted"/>
<dbReference type="AlphaFoldDB" id="A0A1W1CDE5"/>
<dbReference type="InterPro" id="IPR006385">
    <property type="entry name" value="HAD_hydro_SerB1"/>
</dbReference>
<dbReference type="NCBIfam" id="TIGR01490">
    <property type="entry name" value="HAD-SF-IB-hyp1"/>
    <property type="match status" value="1"/>
</dbReference>
<organism evidence="4">
    <name type="scientific">hydrothermal vent metagenome</name>
    <dbReference type="NCBI Taxonomy" id="652676"/>
    <lineage>
        <taxon>unclassified sequences</taxon>
        <taxon>metagenomes</taxon>
        <taxon>ecological metagenomes</taxon>
    </lineage>
</organism>
<dbReference type="PANTHER" id="PTHR43344:SF13">
    <property type="entry name" value="PHOSPHATASE RV3661-RELATED"/>
    <property type="match status" value="1"/>
</dbReference>
<dbReference type="NCBIfam" id="TIGR01488">
    <property type="entry name" value="HAD-SF-IB"/>
    <property type="match status" value="1"/>
</dbReference>
<gene>
    <name evidence="4" type="ORF">MNB_SV-9-1367</name>
</gene>
<dbReference type="GO" id="GO:0016787">
    <property type="term" value="F:hydrolase activity"/>
    <property type="evidence" value="ECO:0007669"/>
    <property type="project" value="UniProtKB-KW"/>
</dbReference>
<dbReference type="Gene3D" id="1.20.1440.100">
    <property type="entry name" value="SG protein - dephosphorylation function"/>
    <property type="match status" value="1"/>
</dbReference>
<dbReference type="Pfam" id="PF12710">
    <property type="entry name" value="HAD"/>
    <property type="match status" value="1"/>
</dbReference>
<evidence type="ECO:0000256" key="2">
    <source>
        <dbReference type="ARBA" id="ARBA00022801"/>
    </source>
</evidence>
<keyword evidence="3" id="KW-0460">Magnesium</keyword>
<dbReference type="EMBL" id="FPHG01000062">
    <property type="protein sequence ID" value="SFV63880.1"/>
    <property type="molecule type" value="Genomic_DNA"/>
</dbReference>
<sequence>MKKNIAFFDFDGTISTKDSLVEFIQYALGKPRFYLGVIYLSPILIAFKLKIIKNHKAKEIFLSHFFKNWDRDKFTDIADRYSLEELDKIVRKKALDKIKWHKYQGDKIVIVSASISCWLSEWCKREDISLLSTKLDYIDNKLTGKFSTPNCHGKEKVNRIHEAYYLKDYNVIYAYGDSSGDKELLELAHKSFFKPFRD</sequence>
<dbReference type="EC" id="3.1.3.3" evidence="4"/>
<dbReference type="InterPro" id="IPR036412">
    <property type="entry name" value="HAD-like_sf"/>
</dbReference>
<keyword evidence="2 4" id="KW-0378">Hydrolase</keyword>
<dbReference type="Gene3D" id="3.40.50.1000">
    <property type="entry name" value="HAD superfamily/HAD-like"/>
    <property type="match status" value="1"/>
</dbReference>
<dbReference type="SUPFAM" id="SSF56784">
    <property type="entry name" value="HAD-like"/>
    <property type="match status" value="1"/>
</dbReference>
<accession>A0A1W1CDE5</accession>
<dbReference type="InterPro" id="IPR023214">
    <property type="entry name" value="HAD_sf"/>
</dbReference>
<name>A0A1W1CDE5_9ZZZZ</name>
<dbReference type="InterPro" id="IPR050582">
    <property type="entry name" value="HAD-like_SerB"/>
</dbReference>
<keyword evidence="1" id="KW-0479">Metal-binding</keyword>
<dbReference type="GO" id="GO:0046872">
    <property type="term" value="F:metal ion binding"/>
    <property type="evidence" value="ECO:0007669"/>
    <property type="project" value="UniProtKB-KW"/>
</dbReference>
<dbReference type="PANTHER" id="PTHR43344">
    <property type="entry name" value="PHOSPHOSERINE PHOSPHATASE"/>
    <property type="match status" value="1"/>
</dbReference>
<evidence type="ECO:0000256" key="3">
    <source>
        <dbReference type="ARBA" id="ARBA00022842"/>
    </source>
</evidence>
<reference evidence="4" key="1">
    <citation type="submission" date="2016-10" db="EMBL/GenBank/DDBJ databases">
        <authorList>
            <person name="de Groot N.N."/>
        </authorList>
    </citation>
    <scope>NUCLEOTIDE SEQUENCE</scope>
</reference>
<evidence type="ECO:0000313" key="4">
    <source>
        <dbReference type="EMBL" id="SFV63880.1"/>
    </source>
</evidence>